<keyword evidence="1" id="KW-1133">Transmembrane helix</keyword>
<dbReference type="Pfam" id="PF09997">
    <property type="entry name" value="DUF2238"/>
    <property type="match status" value="1"/>
</dbReference>
<feature type="transmembrane region" description="Helical" evidence="1">
    <location>
        <begin position="176"/>
        <end position="193"/>
    </location>
</feature>
<dbReference type="InterPro" id="IPR014509">
    <property type="entry name" value="YjdF-like"/>
</dbReference>
<organism evidence="2 3">
    <name type="scientific">Candidatus Buchananbacteria bacterium RIFCSPHIGHO2_01_FULL_39_14</name>
    <dbReference type="NCBI Taxonomy" id="1797532"/>
    <lineage>
        <taxon>Bacteria</taxon>
        <taxon>Candidatus Buchananiibacteriota</taxon>
    </lineage>
</organism>
<feature type="transmembrane region" description="Helical" evidence="1">
    <location>
        <begin position="102"/>
        <end position="119"/>
    </location>
</feature>
<accession>A0A1G1Y0G2</accession>
<evidence type="ECO:0008006" key="4">
    <source>
        <dbReference type="Google" id="ProtNLM"/>
    </source>
</evidence>
<name>A0A1G1Y0G2_9BACT</name>
<gene>
    <name evidence="2" type="ORF">A2729_00405</name>
</gene>
<feature type="transmembrane region" description="Helical" evidence="1">
    <location>
        <begin position="131"/>
        <end position="156"/>
    </location>
</feature>
<comment type="caution">
    <text evidence="2">The sequence shown here is derived from an EMBL/GenBank/DDBJ whole genome shotgun (WGS) entry which is preliminary data.</text>
</comment>
<evidence type="ECO:0000313" key="2">
    <source>
        <dbReference type="EMBL" id="OGY45290.1"/>
    </source>
</evidence>
<evidence type="ECO:0000313" key="3">
    <source>
        <dbReference type="Proteomes" id="UP000178930"/>
    </source>
</evidence>
<sequence>MFNYLVKNKNYLILLFTLAYVAAFGINAFSNTNFEFLYYTFLIIILIFVTILVNQRLYLDFFIILNLSLLGFFHLLGGNLWFQDLRLYDFYIIPGIFRYDNFVHTYGSFIATLALYSLLSNYIDQKIKQKFFIFSFILMFIAMGIGTIVELFELYAVIFFNAARQVGDYYNNAFDLFFNTLGAIFGTIFIYFYRQPPKFIRRINYHDQ</sequence>
<protein>
    <recommendedName>
        <fullName evidence="4">DUF2238 domain-containing protein</fullName>
    </recommendedName>
</protein>
<dbReference type="Proteomes" id="UP000178930">
    <property type="component" value="Unassembled WGS sequence"/>
</dbReference>
<dbReference type="AlphaFoldDB" id="A0A1G1Y0G2"/>
<proteinExistence type="predicted"/>
<feature type="transmembrane region" description="Helical" evidence="1">
    <location>
        <begin position="61"/>
        <end position="82"/>
    </location>
</feature>
<reference evidence="2 3" key="1">
    <citation type="journal article" date="2016" name="Nat. Commun.">
        <title>Thousands of microbial genomes shed light on interconnected biogeochemical processes in an aquifer system.</title>
        <authorList>
            <person name="Anantharaman K."/>
            <person name="Brown C.T."/>
            <person name="Hug L.A."/>
            <person name="Sharon I."/>
            <person name="Castelle C.J."/>
            <person name="Probst A.J."/>
            <person name="Thomas B.C."/>
            <person name="Singh A."/>
            <person name="Wilkins M.J."/>
            <person name="Karaoz U."/>
            <person name="Brodie E.L."/>
            <person name="Williams K.H."/>
            <person name="Hubbard S.S."/>
            <person name="Banfield J.F."/>
        </authorList>
    </citation>
    <scope>NUCLEOTIDE SEQUENCE [LARGE SCALE GENOMIC DNA]</scope>
</reference>
<feature type="transmembrane region" description="Helical" evidence="1">
    <location>
        <begin position="36"/>
        <end position="54"/>
    </location>
</feature>
<keyword evidence="1" id="KW-0812">Transmembrane</keyword>
<feature type="transmembrane region" description="Helical" evidence="1">
    <location>
        <begin position="12"/>
        <end position="30"/>
    </location>
</feature>
<dbReference type="EMBL" id="MHIB01000003">
    <property type="protein sequence ID" value="OGY45290.1"/>
    <property type="molecule type" value="Genomic_DNA"/>
</dbReference>
<dbReference type="STRING" id="1797532.A2729_00405"/>
<evidence type="ECO:0000256" key="1">
    <source>
        <dbReference type="SAM" id="Phobius"/>
    </source>
</evidence>
<keyword evidence="1" id="KW-0472">Membrane</keyword>